<proteinExistence type="predicted"/>
<dbReference type="Proteomes" id="UP000199614">
    <property type="component" value="Unassembled WGS sequence"/>
</dbReference>
<reference evidence="1 2" key="1">
    <citation type="submission" date="2016-10" db="EMBL/GenBank/DDBJ databases">
        <authorList>
            <person name="de Groot N.N."/>
        </authorList>
    </citation>
    <scope>NUCLEOTIDE SEQUENCE [LARGE SCALE GENOMIC DNA]</scope>
    <source>
        <strain evidence="1 2">CGMCC 4.1877</strain>
    </source>
</reference>
<dbReference type="OrthoDB" id="3373298at2"/>
<organism evidence="1 2">
    <name type="scientific">Pseudonocardia ammonioxydans</name>
    <dbReference type="NCBI Taxonomy" id="260086"/>
    <lineage>
        <taxon>Bacteria</taxon>
        <taxon>Bacillati</taxon>
        <taxon>Actinomycetota</taxon>
        <taxon>Actinomycetes</taxon>
        <taxon>Pseudonocardiales</taxon>
        <taxon>Pseudonocardiaceae</taxon>
        <taxon>Pseudonocardia</taxon>
    </lineage>
</organism>
<protein>
    <submittedName>
        <fullName evidence="1">Uncharacterized protein</fullName>
    </submittedName>
</protein>
<sequence length="212" mass="22253">MDIPLPGGLAMADVAEDRDGLALDVLHLPLGPVLPDWPAGLVVDVELQGDVISSAEARVLDAAELRPSAPVAAAVRDLDVVARVLAVAGWPGPAAQARDLRDRARAGEPADGLSGLLRLVRRSRVLRLMLRRVESGDGVDVAELLERRLARIEAHAAGRTIGEPERPVLAELSGRLAGAEFTAARLLVAALDPDVDGAATPAGLRDREPGER</sequence>
<dbReference type="STRING" id="260086.SAMN05216207_11412"/>
<dbReference type="AlphaFoldDB" id="A0A1I5IVW3"/>
<keyword evidence="2" id="KW-1185">Reference proteome</keyword>
<dbReference type="EMBL" id="FOUY01000141">
    <property type="protein sequence ID" value="SFO64543.1"/>
    <property type="molecule type" value="Genomic_DNA"/>
</dbReference>
<dbReference type="RefSeq" id="WP_093357687.1">
    <property type="nucleotide sequence ID" value="NZ_FOUY01000141.1"/>
</dbReference>
<accession>A0A1I5IVW3</accession>
<evidence type="ECO:0000313" key="2">
    <source>
        <dbReference type="Proteomes" id="UP000199614"/>
    </source>
</evidence>
<gene>
    <name evidence="1" type="ORF">SAMN05216207_11412</name>
</gene>
<evidence type="ECO:0000313" key="1">
    <source>
        <dbReference type="EMBL" id="SFO64543.1"/>
    </source>
</evidence>
<name>A0A1I5IVW3_PSUAM</name>